<organism evidence="2 3">
    <name type="scientific">Halanaerobacter jeridensis</name>
    <dbReference type="NCBI Taxonomy" id="706427"/>
    <lineage>
        <taxon>Bacteria</taxon>
        <taxon>Bacillati</taxon>
        <taxon>Bacillota</taxon>
        <taxon>Clostridia</taxon>
        <taxon>Halanaerobiales</taxon>
        <taxon>Halobacteroidaceae</taxon>
        <taxon>Halanaerobacter</taxon>
    </lineage>
</organism>
<reference evidence="2" key="1">
    <citation type="submission" date="2021-01" db="EMBL/GenBank/DDBJ databases">
        <title>Genomic Encyclopedia of Type Strains, Phase IV (KMG-IV): sequencing the most valuable type-strain genomes for metagenomic binning, comparative biology and taxonomic classification.</title>
        <authorList>
            <person name="Goeker M."/>
        </authorList>
    </citation>
    <scope>NUCLEOTIDE SEQUENCE</scope>
    <source>
        <strain evidence="2">DSM 23230</strain>
    </source>
</reference>
<dbReference type="EMBL" id="JAFBDQ010000003">
    <property type="protein sequence ID" value="MBM7555998.1"/>
    <property type="molecule type" value="Genomic_DNA"/>
</dbReference>
<feature type="signal peptide" evidence="1">
    <location>
        <begin position="1"/>
        <end position="23"/>
    </location>
</feature>
<dbReference type="Gene3D" id="2.40.160.60">
    <property type="entry name" value="Outer membrane protein transport protein (OMPP1/FadL/TodX)"/>
    <property type="match status" value="1"/>
</dbReference>
<keyword evidence="3" id="KW-1185">Reference proteome</keyword>
<dbReference type="Proteomes" id="UP000774000">
    <property type="component" value="Unassembled WGS sequence"/>
</dbReference>
<dbReference type="SUPFAM" id="SSF56935">
    <property type="entry name" value="Porins"/>
    <property type="match status" value="1"/>
</dbReference>
<evidence type="ECO:0000313" key="3">
    <source>
        <dbReference type="Proteomes" id="UP000774000"/>
    </source>
</evidence>
<dbReference type="AlphaFoldDB" id="A0A939BNY3"/>
<evidence type="ECO:0000256" key="1">
    <source>
        <dbReference type="SAM" id="SignalP"/>
    </source>
</evidence>
<dbReference type="RefSeq" id="WP_204700705.1">
    <property type="nucleotide sequence ID" value="NZ_JAFBDQ010000003.1"/>
</dbReference>
<name>A0A939BNY3_9FIRM</name>
<feature type="chain" id="PRO_5036746922" evidence="1">
    <location>
        <begin position="24"/>
        <end position="355"/>
    </location>
</feature>
<proteinExistence type="predicted"/>
<protein>
    <submittedName>
        <fullName evidence="2">Uncharacterized protein</fullName>
    </submittedName>
</protein>
<comment type="caution">
    <text evidence="2">The sequence shown here is derived from an EMBL/GenBank/DDBJ whole genome shotgun (WGS) entry which is preliminary data.</text>
</comment>
<gene>
    <name evidence="2" type="ORF">JOC47_000832</name>
</gene>
<accession>A0A939BNY3</accession>
<keyword evidence="1" id="KW-0732">Signal</keyword>
<sequence>MKKYLSAILILGVLFIVANPVAAASRYGTKAYGMGGAFTAIADDASAIYWNPAGLTQNSLVGLQVSGGGQMDQEDIEEIADFIDAVEKLKANPSASDLENIELPSDTTANINGIAALNLGKMGLGGVFNSRFNFDEGKKKTYTEGGKTYKLPQGTADNYFTGQGILGLGSKVIDPPIVGSLSVGVSGKYLYARHDKAETVVDNNNNTLTTDYTEEDDNGIGADVGMLATLTDTDVLNLKAGATVKNIINTMDMETDSLERTTTIGAGATFKFPVIEAFSTRLAADLEMPEDGADIRRFGFEGTMGMFSLRAGTYDSDNMEDAVYTGGVGFNLPFVDFNLTMDSEDYISASGTFNF</sequence>
<evidence type="ECO:0000313" key="2">
    <source>
        <dbReference type="EMBL" id="MBM7555998.1"/>
    </source>
</evidence>